<keyword evidence="3" id="KW-0812">Transmembrane</keyword>
<dbReference type="Gene3D" id="1.10.10.1320">
    <property type="entry name" value="Anti-sigma factor, zinc-finger domain"/>
    <property type="match status" value="1"/>
</dbReference>
<keyword evidence="3" id="KW-1133">Transmembrane helix</keyword>
<keyword evidence="3" id="KW-0472">Membrane</keyword>
<dbReference type="Proteomes" id="UP000681162">
    <property type="component" value="Unassembled WGS sequence"/>
</dbReference>
<gene>
    <name evidence="5" type="primary">rsiW</name>
    <name evidence="5" type="ORF">J41TS12_26470</name>
</gene>
<feature type="transmembrane region" description="Helical" evidence="3">
    <location>
        <begin position="91"/>
        <end position="110"/>
    </location>
</feature>
<organism evidence="5 6">
    <name type="scientific">Paenibacillus antibioticophila</name>
    <dbReference type="NCBI Taxonomy" id="1274374"/>
    <lineage>
        <taxon>Bacteria</taxon>
        <taxon>Bacillati</taxon>
        <taxon>Bacillota</taxon>
        <taxon>Bacilli</taxon>
        <taxon>Bacillales</taxon>
        <taxon>Paenibacillaceae</taxon>
        <taxon>Paenibacillus</taxon>
    </lineage>
</organism>
<proteinExistence type="inferred from homology"/>
<evidence type="ECO:0000313" key="6">
    <source>
        <dbReference type="Proteomes" id="UP000681162"/>
    </source>
</evidence>
<evidence type="ECO:0000259" key="4">
    <source>
        <dbReference type="Pfam" id="PF13490"/>
    </source>
</evidence>
<comment type="similarity">
    <text evidence="1">Belongs to the zinc-associated anti-sigma factor (ZAS) superfamily. Anti-sigma-W factor family.</text>
</comment>
<dbReference type="InterPro" id="IPR027383">
    <property type="entry name" value="Znf_put"/>
</dbReference>
<dbReference type="RefSeq" id="WP_212940001.1">
    <property type="nucleotide sequence ID" value="NZ_BORR01000008.1"/>
</dbReference>
<dbReference type="InterPro" id="IPR041916">
    <property type="entry name" value="Anti_sigma_zinc_sf"/>
</dbReference>
<evidence type="ECO:0000256" key="1">
    <source>
        <dbReference type="ARBA" id="ARBA00024353"/>
    </source>
</evidence>
<evidence type="ECO:0000313" key="5">
    <source>
        <dbReference type="EMBL" id="GIO37786.1"/>
    </source>
</evidence>
<dbReference type="AlphaFoldDB" id="A0A919XSU1"/>
<evidence type="ECO:0000256" key="3">
    <source>
        <dbReference type="SAM" id="Phobius"/>
    </source>
</evidence>
<accession>A0A919XSU1</accession>
<dbReference type="Pfam" id="PF13490">
    <property type="entry name" value="zf-HC2"/>
    <property type="match status" value="1"/>
</dbReference>
<protein>
    <recommendedName>
        <fullName evidence="2">Anti-sigma-W factor RsiW</fullName>
    </recommendedName>
</protein>
<name>A0A919XSU1_9BACL</name>
<comment type="caution">
    <text evidence="5">The sequence shown here is derived from an EMBL/GenBank/DDBJ whole genome shotgun (WGS) entry which is preliminary data.</text>
</comment>
<evidence type="ECO:0000256" key="2">
    <source>
        <dbReference type="ARBA" id="ARBA00024438"/>
    </source>
</evidence>
<reference evidence="5 6" key="1">
    <citation type="submission" date="2021-03" db="EMBL/GenBank/DDBJ databases">
        <title>Antimicrobial resistance genes in bacteria isolated from Japanese honey, and their potential for conferring macrolide and lincosamide resistance in the American foulbrood pathogen Paenibacillus larvae.</title>
        <authorList>
            <person name="Okamoto M."/>
            <person name="Kumagai M."/>
            <person name="Kanamori H."/>
            <person name="Takamatsu D."/>
        </authorList>
    </citation>
    <scope>NUCLEOTIDE SEQUENCE [LARGE SCALE GENOMIC DNA]</scope>
    <source>
        <strain evidence="5 6">J41TS12</strain>
    </source>
</reference>
<feature type="domain" description="Putative zinc-finger" evidence="4">
    <location>
        <begin position="3"/>
        <end position="36"/>
    </location>
</feature>
<dbReference type="EMBL" id="BORR01000008">
    <property type="protein sequence ID" value="GIO37786.1"/>
    <property type="molecule type" value="Genomic_DNA"/>
</dbReference>
<keyword evidence="6" id="KW-1185">Reference proteome</keyword>
<sequence length="207" mass="23425">MDCKQASSLMHDFLDDDLPHEQALELKQHLQACPSCNALYRKLEQTEMLMFATIKHTAIKTDDELVDRIMDQIPRQYDRQPFPKWVRRHPALTAAALFLVVMLFSAVSMWDRAEDLVVKTAESNQNQLIIEGKTVTVPEGASIAGNLTIENGDVQILGEVQGNLTVIDGSYYQASTAHIAGEIKSIDQALDWIWYRISNVFTEVAYR</sequence>